<feature type="chain" id="PRO_5042528291" description="LysM domain-containing protein" evidence="1">
    <location>
        <begin position="29"/>
        <end position="162"/>
    </location>
</feature>
<dbReference type="GeneID" id="301457419"/>
<evidence type="ECO:0000256" key="1">
    <source>
        <dbReference type="SAM" id="SignalP"/>
    </source>
</evidence>
<dbReference type="EMBL" id="JAHWXH010000001">
    <property type="protein sequence ID" value="MDS0244825.1"/>
    <property type="molecule type" value="Genomic_DNA"/>
</dbReference>
<name>A0AAJ2LV44_9MICO</name>
<comment type="caution">
    <text evidence="2">The sequence shown here is derived from an EMBL/GenBank/DDBJ whole genome shotgun (WGS) entry which is preliminary data.</text>
</comment>
<dbReference type="RefSeq" id="WP_310890721.1">
    <property type="nucleotide sequence ID" value="NZ_BAAAGR010000001.1"/>
</dbReference>
<dbReference type="Proteomes" id="UP001183582">
    <property type="component" value="Unassembled WGS sequence"/>
</dbReference>
<protein>
    <recommendedName>
        <fullName evidence="4">LysM domain-containing protein</fullName>
    </recommendedName>
</protein>
<sequence>MNRAQKITVTVSAVVAVALGAVALPVIAQIGQTVSSTAAGVDKMFSPAAPGVAGADVATAEVVSSSTDVERNEDDWLNRPKSHLSCERYTDHGESVFASGEILETVGNQVLTYRVVEGDTLIGIMERFCTPSTAHMSAVVNGETYSAAAHFHPGVVLSLRNY</sequence>
<evidence type="ECO:0000313" key="2">
    <source>
        <dbReference type="EMBL" id="MDS0244825.1"/>
    </source>
</evidence>
<evidence type="ECO:0000313" key="3">
    <source>
        <dbReference type="Proteomes" id="UP001183582"/>
    </source>
</evidence>
<organism evidence="2 3">
    <name type="scientific">Microbacterium aurantiacum</name>
    <dbReference type="NCBI Taxonomy" id="162393"/>
    <lineage>
        <taxon>Bacteria</taxon>
        <taxon>Bacillati</taxon>
        <taxon>Actinomycetota</taxon>
        <taxon>Actinomycetes</taxon>
        <taxon>Micrococcales</taxon>
        <taxon>Microbacteriaceae</taxon>
        <taxon>Microbacterium</taxon>
    </lineage>
</organism>
<gene>
    <name evidence="2" type="ORF">KZC50_04280</name>
</gene>
<keyword evidence="1" id="KW-0732">Signal</keyword>
<feature type="signal peptide" evidence="1">
    <location>
        <begin position="1"/>
        <end position="28"/>
    </location>
</feature>
<evidence type="ECO:0008006" key="4">
    <source>
        <dbReference type="Google" id="ProtNLM"/>
    </source>
</evidence>
<proteinExistence type="predicted"/>
<dbReference type="AlphaFoldDB" id="A0AAJ2LV44"/>
<reference evidence="2 3" key="1">
    <citation type="submission" date="2021-06" db="EMBL/GenBank/DDBJ databases">
        <title>Genome-based taxonomic framework of Microbacterium strains isolated from marine environment, the description of four new species and reclassification of four preexisting species.</title>
        <authorList>
            <person name="Lee S.D."/>
            <person name="Kim S.-M."/>
            <person name="Byeon Y.-S."/>
            <person name="Yang H.L."/>
            <person name="Kim I.S."/>
        </authorList>
    </citation>
    <scope>NUCLEOTIDE SEQUENCE [LARGE SCALE GENOMIC DNA]</scope>
    <source>
        <strain evidence="2 3">KACC 20514</strain>
    </source>
</reference>
<accession>A0AAJ2LV44</accession>